<feature type="transmembrane region" description="Helical" evidence="7">
    <location>
        <begin position="418"/>
        <end position="443"/>
    </location>
</feature>
<evidence type="ECO:0000256" key="1">
    <source>
        <dbReference type="ARBA" id="ARBA00004479"/>
    </source>
</evidence>
<feature type="domain" description="Ig-like" evidence="8">
    <location>
        <begin position="111"/>
        <end position="224"/>
    </location>
</feature>
<dbReference type="GO" id="GO:0050839">
    <property type="term" value="F:cell adhesion molecule binding"/>
    <property type="evidence" value="ECO:0007669"/>
    <property type="project" value="TreeGrafter"/>
</dbReference>
<dbReference type="PANTHER" id="PTHR11640:SF31">
    <property type="entry name" value="IRREGULAR CHIASM C-ROUGHEST PROTEIN-RELATED"/>
    <property type="match status" value="1"/>
</dbReference>
<evidence type="ECO:0000256" key="4">
    <source>
        <dbReference type="ARBA" id="ARBA00023180"/>
    </source>
</evidence>
<dbReference type="AlphaFoldDB" id="A0A9P0AE94"/>
<dbReference type="GO" id="GO:0005911">
    <property type="term" value="C:cell-cell junction"/>
    <property type="evidence" value="ECO:0007669"/>
    <property type="project" value="TreeGrafter"/>
</dbReference>
<evidence type="ECO:0000256" key="7">
    <source>
        <dbReference type="SAM" id="Phobius"/>
    </source>
</evidence>
<feature type="domain" description="Ig-like" evidence="8">
    <location>
        <begin position="320"/>
        <end position="404"/>
    </location>
</feature>
<name>A0A9P0AE94_BEMTA</name>
<dbReference type="PANTHER" id="PTHR11640">
    <property type="entry name" value="NEPHRIN"/>
    <property type="match status" value="1"/>
</dbReference>
<keyword evidence="7" id="KW-1133">Transmembrane helix</keyword>
<comment type="subcellular location">
    <subcellularLocation>
        <location evidence="1">Membrane</location>
        <topology evidence="1">Single-pass type I membrane protein</topology>
    </subcellularLocation>
</comment>
<dbReference type="PROSITE" id="PS50835">
    <property type="entry name" value="IG_LIKE"/>
    <property type="match status" value="4"/>
</dbReference>
<dbReference type="CDD" id="cd00096">
    <property type="entry name" value="Ig"/>
    <property type="match status" value="2"/>
</dbReference>
<sequence length="605" mass="67846">MKFILWYDHILKNFLLLIADPPGPATLVYEPRRVVKNGAVTLSCSVEDVGRPESTAFRWKRGNHIVPDVTSGNWSIELVTLESESNFTCYAVNEGGDGQPATTYIDVLAPPAFIERLPPYYGALINAQHISISCRVECSPRCSINWLKNGRPIDFRPGVPSRYIIKNTEMEAEPRSNDFESTHSVLIWNMTAWPGGQLDPIYDNVNYTCQSTGNSVGVGVKSTTFFGIEYPPDNLTVSNRVVNVIEGNVPEKVVCNAKAYPEASYHWKRETEPSSIVMKGNALILNYAIAKKDGGNYICEAYNRHGNNTIKTYVNVMYKPECDIFKSEVDGKVVLYCNAHANPSEVDFTWKIKNENESISENVEKKGLQSILTLETRVENFRTYLCYVNNSVGMLTIPCEVDVSGSTAWWRALEQEKMLILLAIIISAILMVLIICVVIIIVCRRKRHSNKCPNPSSTTDKSNLNSSPSDALLSPDNDKAFYENLPFHGLQKPPNAALHHKLNSHSTLDMQRPNLPHSLTNGRQISSLKKPKSQRSLKHSSSRDESLLLPSYLNTPPPPPYHNGSIVYADLALSRHRVKSLQSIPMYHMEYTAIKFHDVGKEIDV</sequence>
<evidence type="ECO:0000313" key="10">
    <source>
        <dbReference type="Proteomes" id="UP001152759"/>
    </source>
</evidence>
<evidence type="ECO:0000256" key="6">
    <source>
        <dbReference type="SAM" id="MobiDB-lite"/>
    </source>
</evidence>
<dbReference type="InterPro" id="IPR003599">
    <property type="entry name" value="Ig_sub"/>
</dbReference>
<evidence type="ECO:0000256" key="5">
    <source>
        <dbReference type="ARBA" id="ARBA00023319"/>
    </source>
</evidence>
<proteinExistence type="predicted"/>
<accession>A0A9P0AE94</accession>
<keyword evidence="2 7" id="KW-0472">Membrane</keyword>
<dbReference type="Pfam" id="PF13895">
    <property type="entry name" value="Ig_2"/>
    <property type="match status" value="1"/>
</dbReference>
<feature type="region of interest" description="Disordered" evidence="6">
    <location>
        <begin position="449"/>
        <end position="470"/>
    </location>
</feature>
<dbReference type="Gene3D" id="2.60.40.10">
    <property type="entry name" value="Immunoglobulins"/>
    <property type="match status" value="4"/>
</dbReference>
<feature type="compositionally biased region" description="Polar residues" evidence="6">
    <location>
        <begin position="451"/>
        <end position="469"/>
    </location>
</feature>
<feature type="domain" description="Ig-like" evidence="8">
    <location>
        <begin position="232"/>
        <end position="315"/>
    </location>
</feature>
<protein>
    <recommendedName>
        <fullName evidence="8">Ig-like domain-containing protein</fullName>
    </recommendedName>
</protein>
<feature type="compositionally biased region" description="Polar residues" evidence="6">
    <location>
        <begin position="517"/>
        <end position="527"/>
    </location>
</feature>
<feature type="compositionally biased region" description="Basic residues" evidence="6">
    <location>
        <begin position="529"/>
        <end position="540"/>
    </location>
</feature>
<feature type="region of interest" description="Disordered" evidence="6">
    <location>
        <begin position="507"/>
        <end position="556"/>
    </location>
</feature>
<keyword evidence="7" id="KW-0812">Transmembrane</keyword>
<dbReference type="InterPro" id="IPR013783">
    <property type="entry name" value="Ig-like_fold"/>
</dbReference>
<reference evidence="9" key="1">
    <citation type="submission" date="2021-12" db="EMBL/GenBank/DDBJ databases">
        <authorList>
            <person name="King R."/>
        </authorList>
    </citation>
    <scope>NUCLEOTIDE SEQUENCE</scope>
</reference>
<keyword evidence="5" id="KW-0393">Immunoglobulin domain</keyword>
<evidence type="ECO:0000259" key="8">
    <source>
        <dbReference type="PROSITE" id="PS50835"/>
    </source>
</evidence>
<feature type="domain" description="Ig-like" evidence="8">
    <location>
        <begin position="24"/>
        <end position="106"/>
    </location>
</feature>
<dbReference type="InterPro" id="IPR003598">
    <property type="entry name" value="Ig_sub2"/>
</dbReference>
<dbReference type="InterPro" id="IPR007110">
    <property type="entry name" value="Ig-like_dom"/>
</dbReference>
<organism evidence="9 10">
    <name type="scientific">Bemisia tabaci</name>
    <name type="common">Sweetpotato whitefly</name>
    <name type="synonym">Aleurodes tabaci</name>
    <dbReference type="NCBI Taxonomy" id="7038"/>
    <lineage>
        <taxon>Eukaryota</taxon>
        <taxon>Metazoa</taxon>
        <taxon>Ecdysozoa</taxon>
        <taxon>Arthropoda</taxon>
        <taxon>Hexapoda</taxon>
        <taxon>Insecta</taxon>
        <taxon>Pterygota</taxon>
        <taxon>Neoptera</taxon>
        <taxon>Paraneoptera</taxon>
        <taxon>Hemiptera</taxon>
        <taxon>Sternorrhyncha</taxon>
        <taxon>Aleyrodoidea</taxon>
        <taxon>Aleyrodidae</taxon>
        <taxon>Aleyrodinae</taxon>
        <taxon>Bemisia</taxon>
    </lineage>
</organism>
<evidence type="ECO:0000313" key="9">
    <source>
        <dbReference type="EMBL" id="CAH0389721.1"/>
    </source>
</evidence>
<dbReference type="GO" id="GO:0005886">
    <property type="term" value="C:plasma membrane"/>
    <property type="evidence" value="ECO:0007669"/>
    <property type="project" value="TreeGrafter"/>
</dbReference>
<dbReference type="Proteomes" id="UP001152759">
    <property type="component" value="Chromosome 5"/>
</dbReference>
<dbReference type="SMART" id="SM00408">
    <property type="entry name" value="IGc2"/>
    <property type="match status" value="3"/>
</dbReference>
<keyword evidence="3" id="KW-1015">Disulfide bond</keyword>
<dbReference type="SUPFAM" id="SSF48726">
    <property type="entry name" value="Immunoglobulin"/>
    <property type="match status" value="3"/>
</dbReference>
<keyword evidence="4" id="KW-0325">Glycoprotein</keyword>
<keyword evidence="10" id="KW-1185">Reference proteome</keyword>
<dbReference type="SMART" id="SM00409">
    <property type="entry name" value="IG"/>
    <property type="match status" value="3"/>
</dbReference>
<dbReference type="EMBL" id="OU963866">
    <property type="protein sequence ID" value="CAH0389721.1"/>
    <property type="molecule type" value="Genomic_DNA"/>
</dbReference>
<evidence type="ECO:0000256" key="3">
    <source>
        <dbReference type="ARBA" id="ARBA00023157"/>
    </source>
</evidence>
<dbReference type="InterPro" id="IPR051275">
    <property type="entry name" value="Cell_adhesion_signaling"/>
</dbReference>
<gene>
    <name evidence="9" type="ORF">BEMITA_LOCUS8521</name>
</gene>
<dbReference type="GO" id="GO:0098609">
    <property type="term" value="P:cell-cell adhesion"/>
    <property type="evidence" value="ECO:0007669"/>
    <property type="project" value="TreeGrafter"/>
</dbReference>
<evidence type="ECO:0000256" key="2">
    <source>
        <dbReference type="ARBA" id="ARBA00023136"/>
    </source>
</evidence>
<dbReference type="InterPro" id="IPR036179">
    <property type="entry name" value="Ig-like_dom_sf"/>
</dbReference>